<organism evidence="5 6">
    <name type="scientific">Halorientalis brevis</name>
    <dbReference type="NCBI Taxonomy" id="1126241"/>
    <lineage>
        <taxon>Archaea</taxon>
        <taxon>Methanobacteriati</taxon>
        <taxon>Methanobacteriota</taxon>
        <taxon>Stenosarchaea group</taxon>
        <taxon>Halobacteria</taxon>
        <taxon>Halobacteriales</taxon>
        <taxon>Haloarculaceae</taxon>
        <taxon>Halorientalis</taxon>
    </lineage>
</organism>
<evidence type="ECO:0000256" key="2">
    <source>
        <dbReference type="ARBA" id="ARBA00023163"/>
    </source>
</evidence>
<gene>
    <name evidence="5" type="ORF">ACFR9U_16425</name>
</gene>
<name>A0ABD6CG30_9EURY</name>
<dbReference type="Pfam" id="PF04967">
    <property type="entry name" value="HTH_10"/>
    <property type="match status" value="1"/>
</dbReference>
<protein>
    <submittedName>
        <fullName evidence="5">Helix-turn-helix domain-containing protein</fullName>
    </submittedName>
</protein>
<dbReference type="AlphaFoldDB" id="A0ABD6CG30"/>
<evidence type="ECO:0000256" key="1">
    <source>
        <dbReference type="ARBA" id="ARBA00023015"/>
    </source>
</evidence>
<keyword evidence="2" id="KW-0804">Transcription</keyword>
<evidence type="ECO:0000313" key="5">
    <source>
        <dbReference type="EMBL" id="MFD1588565.1"/>
    </source>
</evidence>
<dbReference type="EMBL" id="JBHUDJ010000014">
    <property type="protein sequence ID" value="MFD1588565.1"/>
    <property type="molecule type" value="Genomic_DNA"/>
</dbReference>
<keyword evidence="1" id="KW-0805">Transcription regulation</keyword>
<reference evidence="5 6" key="1">
    <citation type="journal article" date="2019" name="Int. J. Syst. Evol. Microbiol.">
        <title>The Global Catalogue of Microorganisms (GCM) 10K type strain sequencing project: providing services to taxonomists for standard genome sequencing and annotation.</title>
        <authorList>
            <consortium name="The Broad Institute Genomics Platform"/>
            <consortium name="The Broad Institute Genome Sequencing Center for Infectious Disease"/>
            <person name="Wu L."/>
            <person name="Ma J."/>
        </authorList>
    </citation>
    <scope>NUCLEOTIDE SEQUENCE [LARGE SCALE GENOMIC DNA]</scope>
    <source>
        <strain evidence="5 6">CGMCC 1.12125</strain>
    </source>
</reference>
<sequence length="219" mass="25272">MGYIVEYTLANPILETTRRSVPDVELEVEDEQPISEENARLIFWARGSEADLQRFEEELPTDPSITDYEFFSDISERRLFRVTLSEVGERGLTYVDAIDMGITFLEILAKGDHVEYRAQIPDRDALVEYRKLCEDHDLSFELRRLYRSDDGDTAGYDLTDRQREVLLRALEQGYYEVPREISTEELAAEFDISSQALSALLRRGHEALLRSTVAKDGHN</sequence>
<comment type="caution">
    <text evidence="5">The sequence shown here is derived from an EMBL/GenBank/DDBJ whole genome shotgun (WGS) entry which is preliminary data.</text>
</comment>
<feature type="domain" description="HTH bat-type" evidence="3">
    <location>
        <begin position="158"/>
        <end position="208"/>
    </location>
</feature>
<evidence type="ECO:0000259" key="4">
    <source>
        <dbReference type="Pfam" id="PF15915"/>
    </source>
</evidence>
<proteinExistence type="predicted"/>
<dbReference type="PANTHER" id="PTHR34236">
    <property type="entry name" value="DIMETHYL SULFOXIDE REDUCTASE TRANSCRIPTIONAL ACTIVATOR"/>
    <property type="match status" value="1"/>
</dbReference>
<keyword evidence="6" id="KW-1185">Reference proteome</keyword>
<dbReference type="RefSeq" id="WP_247378144.1">
    <property type="nucleotide sequence ID" value="NZ_JALLGV010000005.1"/>
</dbReference>
<dbReference type="InterPro" id="IPR031803">
    <property type="entry name" value="BAT_GAF/HTH-assoc"/>
</dbReference>
<dbReference type="Proteomes" id="UP001597119">
    <property type="component" value="Unassembled WGS sequence"/>
</dbReference>
<evidence type="ECO:0000259" key="3">
    <source>
        <dbReference type="Pfam" id="PF04967"/>
    </source>
</evidence>
<dbReference type="InterPro" id="IPR007050">
    <property type="entry name" value="HTH_bacterioopsin"/>
</dbReference>
<evidence type="ECO:0000313" key="6">
    <source>
        <dbReference type="Proteomes" id="UP001597119"/>
    </source>
</evidence>
<accession>A0ABD6CG30</accession>
<dbReference type="PANTHER" id="PTHR34236:SF1">
    <property type="entry name" value="DIMETHYL SULFOXIDE REDUCTASE TRANSCRIPTIONAL ACTIVATOR"/>
    <property type="match status" value="1"/>
</dbReference>
<feature type="domain" description="Bacterioopsin transcriptional activator GAF and HTH associated" evidence="4">
    <location>
        <begin position="22"/>
        <end position="144"/>
    </location>
</feature>
<dbReference type="Pfam" id="PF15915">
    <property type="entry name" value="BAT"/>
    <property type="match status" value="1"/>
</dbReference>